<dbReference type="PROSITE" id="PS51257">
    <property type="entry name" value="PROKAR_LIPOPROTEIN"/>
    <property type="match status" value="1"/>
</dbReference>
<organism evidence="2 3">
    <name type="scientific">Amycolatopsis deserti</name>
    <dbReference type="NCBI Taxonomy" id="185696"/>
    <lineage>
        <taxon>Bacteria</taxon>
        <taxon>Bacillati</taxon>
        <taxon>Actinomycetota</taxon>
        <taxon>Actinomycetes</taxon>
        <taxon>Pseudonocardiales</taxon>
        <taxon>Pseudonocardiaceae</taxon>
        <taxon>Amycolatopsis</taxon>
    </lineage>
</organism>
<dbReference type="Proteomes" id="UP000605897">
    <property type="component" value="Unassembled WGS sequence"/>
</dbReference>
<gene>
    <name evidence="2" type="ORF">GCM10017786_13400</name>
</gene>
<dbReference type="EMBL" id="BNAU01000001">
    <property type="protein sequence ID" value="GHE83561.1"/>
    <property type="molecule type" value="Genomic_DNA"/>
</dbReference>
<keyword evidence="1" id="KW-0472">Membrane</keyword>
<name>A0ABQ3IJA4_9PSEU</name>
<keyword evidence="3" id="KW-1185">Reference proteome</keyword>
<protein>
    <submittedName>
        <fullName evidence="2">Uncharacterized protein</fullName>
    </submittedName>
</protein>
<evidence type="ECO:0000313" key="2">
    <source>
        <dbReference type="EMBL" id="GHE83561.1"/>
    </source>
</evidence>
<evidence type="ECO:0000256" key="1">
    <source>
        <dbReference type="SAM" id="Phobius"/>
    </source>
</evidence>
<sequence>MDGRPQLGGSGSVRTLRIAALVVAAIAACAAWKTNETQANQLARLEESQRRKPPIADPLQPGGAVCPAPRPRFFRLAQRHCFLLMKWCFLRDMLPRSDRVGVGRSRW</sequence>
<accession>A0ABQ3IJA4</accession>
<comment type="caution">
    <text evidence="2">The sequence shown here is derived from an EMBL/GenBank/DDBJ whole genome shotgun (WGS) entry which is preliminary data.</text>
</comment>
<reference evidence="3" key="1">
    <citation type="journal article" date="2019" name="Int. J. Syst. Evol. Microbiol.">
        <title>The Global Catalogue of Microorganisms (GCM) 10K type strain sequencing project: providing services to taxonomists for standard genome sequencing and annotation.</title>
        <authorList>
            <consortium name="The Broad Institute Genomics Platform"/>
            <consortium name="The Broad Institute Genome Sequencing Center for Infectious Disease"/>
            <person name="Wu L."/>
            <person name="Ma J."/>
        </authorList>
    </citation>
    <scope>NUCLEOTIDE SEQUENCE [LARGE SCALE GENOMIC DNA]</scope>
    <source>
        <strain evidence="3">CGMCC 4.7677</strain>
    </source>
</reference>
<keyword evidence="1" id="KW-1133">Transmembrane helix</keyword>
<keyword evidence="1" id="KW-0812">Transmembrane</keyword>
<evidence type="ECO:0000313" key="3">
    <source>
        <dbReference type="Proteomes" id="UP000605897"/>
    </source>
</evidence>
<feature type="transmembrane region" description="Helical" evidence="1">
    <location>
        <begin position="15"/>
        <end position="32"/>
    </location>
</feature>
<proteinExistence type="predicted"/>